<keyword evidence="13" id="KW-1185">Reference proteome</keyword>
<keyword evidence="4 9" id="KW-0547">Nucleotide-binding</keyword>
<evidence type="ECO:0000313" key="12">
    <source>
        <dbReference type="EMBL" id="KAJ7379920.1"/>
    </source>
</evidence>
<evidence type="ECO:0000256" key="10">
    <source>
        <dbReference type="SAM" id="MobiDB-lite"/>
    </source>
</evidence>
<evidence type="ECO:0000256" key="6">
    <source>
        <dbReference type="ARBA" id="ARBA00022840"/>
    </source>
</evidence>
<dbReference type="FunFam" id="1.10.510.10:FF:000027">
    <property type="entry name" value="Receptor protein-tyrosine kinase"/>
    <property type="match status" value="1"/>
</dbReference>
<dbReference type="AlphaFoldDB" id="A0A9X0CY74"/>
<evidence type="ECO:0000256" key="2">
    <source>
        <dbReference type="ARBA" id="ARBA00022553"/>
    </source>
</evidence>
<dbReference type="InterPro" id="IPR050122">
    <property type="entry name" value="RTK"/>
</dbReference>
<gene>
    <name evidence="12" type="ORF">OS493_012680</name>
</gene>
<dbReference type="Gene3D" id="1.10.510.10">
    <property type="entry name" value="Transferase(Phosphotransferase) domain 1"/>
    <property type="match status" value="1"/>
</dbReference>
<comment type="catalytic activity">
    <reaction evidence="8">
        <text>L-tyrosyl-[protein] + ATP = O-phospho-L-tyrosyl-[protein] + ADP + H(+)</text>
        <dbReference type="Rhea" id="RHEA:10596"/>
        <dbReference type="Rhea" id="RHEA-COMP:10136"/>
        <dbReference type="Rhea" id="RHEA-COMP:20101"/>
        <dbReference type="ChEBI" id="CHEBI:15378"/>
        <dbReference type="ChEBI" id="CHEBI:30616"/>
        <dbReference type="ChEBI" id="CHEBI:46858"/>
        <dbReference type="ChEBI" id="CHEBI:61978"/>
        <dbReference type="ChEBI" id="CHEBI:456216"/>
        <dbReference type="EC" id="2.7.10.1"/>
    </reaction>
</comment>
<sequence length="355" mass="40452">MDGDSPSESLNEQPCQDASELGEQEEPAALSEGIWPSSEAGKRECIRRTSTIGSCSSSGDDPSTLDMSKIPAQLQIPYEHLQIQGFLGRGQFGEVRKADIVSTDYLTKPKKEEVAVKVLKDTASAKDSSDFIKEVQNMIELESKQRCLYIIKLRGVSKNPSGKLMLVTELAPLGALDKYLPKNTEILRTPQLLDFCMQICKGMRYLENQSLLHKDLAARNILVMREDLVKISDFGLSRLQDYYKLQDSSKVPIKWYALESLLKQRFTTKSDVWSFGVTMWEIFSYGQHKPYSEIESQELPRFLEDGKRLSCPQQCPPKVYDVMYNCWLKDATKRPSFFLLETTYLETLQEEYNSS</sequence>
<name>A0A9X0CY74_9CNID</name>
<reference evidence="12" key="1">
    <citation type="submission" date="2023-01" db="EMBL/GenBank/DDBJ databases">
        <title>Genome assembly of the deep-sea coral Lophelia pertusa.</title>
        <authorList>
            <person name="Herrera S."/>
            <person name="Cordes E."/>
        </authorList>
    </citation>
    <scope>NUCLEOTIDE SEQUENCE</scope>
    <source>
        <strain evidence="12">USNM1676648</strain>
        <tissue evidence="12">Polyp</tissue>
    </source>
</reference>
<comment type="caution">
    <text evidence="12">The sequence shown here is derived from an EMBL/GenBank/DDBJ whole genome shotgun (WGS) entry which is preliminary data.</text>
</comment>
<dbReference type="EMBL" id="MU826355">
    <property type="protein sequence ID" value="KAJ7379920.1"/>
    <property type="molecule type" value="Genomic_DNA"/>
</dbReference>
<evidence type="ECO:0000313" key="13">
    <source>
        <dbReference type="Proteomes" id="UP001163046"/>
    </source>
</evidence>
<organism evidence="12 13">
    <name type="scientific">Desmophyllum pertusum</name>
    <dbReference type="NCBI Taxonomy" id="174260"/>
    <lineage>
        <taxon>Eukaryota</taxon>
        <taxon>Metazoa</taxon>
        <taxon>Cnidaria</taxon>
        <taxon>Anthozoa</taxon>
        <taxon>Hexacorallia</taxon>
        <taxon>Scleractinia</taxon>
        <taxon>Caryophylliina</taxon>
        <taxon>Caryophylliidae</taxon>
        <taxon>Desmophyllum</taxon>
    </lineage>
</organism>
<dbReference type="InterPro" id="IPR008266">
    <property type="entry name" value="Tyr_kinase_AS"/>
</dbReference>
<feature type="region of interest" description="Disordered" evidence="10">
    <location>
        <begin position="1"/>
        <end position="42"/>
    </location>
</feature>
<keyword evidence="6 9" id="KW-0067">ATP-binding</keyword>
<dbReference type="PANTHER" id="PTHR24416:SF566">
    <property type="entry name" value="EPIDERMAL GROWTH FACTOR RECEPTOR"/>
    <property type="match status" value="1"/>
</dbReference>
<feature type="domain" description="Protein kinase" evidence="11">
    <location>
        <begin position="81"/>
        <end position="345"/>
    </location>
</feature>
<dbReference type="PROSITE" id="PS00107">
    <property type="entry name" value="PROTEIN_KINASE_ATP"/>
    <property type="match status" value="1"/>
</dbReference>
<comment type="subcellular location">
    <subcellularLocation>
        <location evidence="1">Membrane</location>
        <topology evidence="1">Single-pass membrane protein</topology>
    </subcellularLocation>
</comment>
<evidence type="ECO:0000256" key="5">
    <source>
        <dbReference type="ARBA" id="ARBA00022777"/>
    </source>
</evidence>
<dbReference type="GO" id="GO:0009925">
    <property type="term" value="C:basal plasma membrane"/>
    <property type="evidence" value="ECO:0007669"/>
    <property type="project" value="TreeGrafter"/>
</dbReference>
<dbReference type="PRINTS" id="PR00109">
    <property type="entry name" value="TYRKINASE"/>
</dbReference>
<dbReference type="InterPro" id="IPR011009">
    <property type="entry name" value="Kinase-like_dom_sf"/>
</dbReference>
<evidence type="ECO:0000259" key="11">
    <source>
        <dbReference type="PROSITE" id="PS50011"/>
    </source>
</evidence>
<feature type="binding site" evidence="9">
    <location>
        <position position="117"/>
    </location>
    <ligand>
        <name>ATP</name>
        <dbReference type="ChEBI" id="CHEBI:30616"/>
    </ligand>
</feature>
<protein>
    <recommendedName>
        <fullName evidence="11">Protein kinase domain-containing protein</fullName>
    </recommendedName>
</protein>
<evidence type="ECO:0000256" key="3">
    <source>
        <dbReference type="ARBA" id="ARBA00022679"/>
    </source>
</evidence>
<dbReference type="GO" id="GO:0005524">
    <property type="term" value="F:ATP binding"/>
    <property type="evidence" value="ECO:0007669"/>
    <property type="project" value="UniProtKB-UniRule"/>
</dbReference>
<dbReference type="PANTHER" id="PTHR24416">
    <property type="entry name" value="TYROSINE-PROTEIN KINASE RECEPTOR"/>
    <property type="match status" value="1"/>
</dbReference>
<keyword evidence="7" id="KW-0829">Tyrosine-protein kinase</keyword>
<feature type="compositionally biased region" description="Polar residues" evidence="10">
    <location>
        <begin position="1"/>
        <end position="16"/>
    </location>
</feature>
<keyword evidence="2" id="KW-0597">Phosphoprotein</keyword>
<dbReference type="GO" id="GO:0007169">
    <property type="term" value="P:cell surface receptor protein tyrosine kinase signaling pathway"/>
    <property type="evidence" value="ECO:0007669"/>
    <property type="project" value="TreeGrafter"/>
</dbReference>
<dbReference type="OrthoDB" id="535945at2759"/>
<dbReference type="Proteomes" id="UP001163046">
    <property type="component" value="Unassembled WGS sequence"/>
</dbReference>
<evidence type="ECO:0000256" key="9">
    <source>
        <dbReference type="PROSITE-ProRule" id="PRU10141"/>
    </source>
</evidence>
<dbReference type="GO" id="GO:0043066">
    <property type="term" value="P:negative regulation of apoptotic process"/>
    <property type="evidence" value="ECO:0007669"/>
    <property type="project" value="TreeGrafter"/>
</dbReference>
<dbReference type="CDD" id="cd00192">
    <property type="entry name" value="PTKc"/>
    <property type="match status" value="1"/>
</dbReference>
<dbReference type="InterPro" id="IPR000719">
    <property type="entry name" value="Prot_kinase_dom"/>
</dbReference>
<evidence type="ECO:0000256" key="8">
    <source>
        <dbReference type="ARBA" id="ARBA00051243"/>
    </source>
</evidence>
<dbReference type="PROSITE" id="PS00109">
    <property type="entry name" value="PROTEIN_KINASE_TYR"/>
    <property type="match status" value="1"/>
</dbReference>
<dbReference type="GO" id="GO:0008284">
    <property type="term" value="P:positive regulation of cell population proliferation"/>
    <property type="evidence" value="ECO:0007669"/>
    <property type="project" value="TreeGrafter"/>
</dbReference>
<dbReference type="SUPFAM" id="SSF56112">
    <property type="entry name" value="Protein kinase-like (PK-like)"/>
    <property type="match status" value="1"/>
</dbReference>
<accession>A0A9X0CY74</accession>
<evidence type="ECO:0000256" key="1">
    <source>
        <dbReference type="ARBA" id="ARBA00004167"/>
    </source>
</evidence>
<evidence type="ECO:0000256" key="7">
    <source>
        <dbReference type="ARBA" id="ARBA00023137"/>
    </source>
</evidence>
<evidence type="ECO:0000256" key="4">
    <source>
        <dbReference type="ARBA" id="ARBA00022741"/>
    </source>
</evidence>
<keyword evidence="5" id="KW-0418">Kinase</keyword>
<dbReference type="InterPro" id="IPR001245">
    <property type="entry name" value="Ser-Thr/Tyr_kinase_cat_dom"/>
</dbReference>
<proteinExistence type="predicted"/>
<dbReference type="Pfam" id="PF07714">
    <property type="entry name" value="PK_Tyr_Ser-Thr"/>
    <property type="match status" value="1"/>
</dbReference>
<keyword evidence="3" id="KW-0808">Transferase</keyword>
<dbReference type="GO" id="GO:0022008">
    <property type="term" value="P:neurogenesis"/>
    <property type="evidence" value="ECO:0007669"/>
    <property type="project" value="TreeGrafter"/>
</dbReference>
<dbReference type="GO" id="GO:0043235">
    <property type="term" value="C:receptor complex"/>
    <property type="evidence" value="ECO:0007669"/>
    <property type="project" value="TreeGrafter"/>
</dbReference>
<dbReference type="PROSITE" id="PS50011">
    <property type="entry name" value="PROTEIN_KINASE_DOM"/>
    <property type="match status" value="1"/>
</dbReference>
<dbReference type="GO" id="GO:0004714">
    <property type="term" value="F:transmembrane receptor protein tyrosine kinase activity"/>
    <property type="evidence" value="ECO:0007669"/>
    <property type="project" value="UniProtKB-EC"/>
</dbReference>
<dbReference type="InterPro" id="IPR017441">
    <property type="entry name" value="Protein_kinase_ATP_BS"/>
</dbReference>